<gene>
    <name evidence="1" type="ORF">KC675_03795</name>
</gene>
<proteinExistence type="predicted"/>
<dbReference type="InterPro" id="IPR006311">
    <property type="entry name" value="TAT_signal"/>
</dbReference>
<dbReference type="Proteomes" id="UP000745577">
    <property type="component" value="Unassembled WGS sequence"/>
</dbReference>
<reference evidence="1" key="2">
    <citation type="journal article" date="2021" name="Microbiome">
        <title>Successional dynamics and alternative stable states in a saline activated sludge microbial community over 9 years.</title>
        <authorList>
            <person name="Wang Y."/>
            <person name="Ye J."/>
            <person name="Ju F."/>
            <person name="Liu L."/>
            <person name="Boyd J.A."/>
            <person name="Deng Y."/>
            <person name="Parks D.H."/>
            <person name="Jiang X."/>
            <person name="Yin X."/>
            <person name="Woodcroft B.J."/>
            <person name="Tyson G.W."/>
            <person name="Hugenholtz P."/>
            <person name="Polz M.F."/>
            <person name="Zhang T."/>
        </authorList>
    </citation>
    <scope>NUCLEOTIDE SEQUENCE</scope>
    <source>
        <strain evidence="1">HKST-UBA15</strain>
    </source>
</reference>
<dbReference type="InterPro" id="IPR019546">
    <property type="entry name" value="TAT_signal_bac_arc"/>
</dbReference>
<evidence type="ECO:0000313" key="1">
    <source>
        <dbReference type="EMBL" id="MCA9380272.1"/>
    </source>
</evidence>
<comment type="caution">
    <text evidence="1">The sequence shown here is derived from an EMBL/GenBank/DDBJ whole genome shotgun (WGS) entry which is preliminary data.</text>
</comment>
<dbReference type="AlphaFoldDB" id="A0A955I804"/>
<name>A0A955I804_9BACT</name>
<dbReference type="EMBL" id="JAGQLL010000044">
    <property type="protein sequence ID" value="MCA9380272.1"/>
    <property type="molecule type" value="Genomic_DNA"/>
</dbReference>
<protein>
    <submittedName>
        <fullName evidence="1">Twin-arginine translocation signal domain-containing protein</fullName>
    </submittedName>
</protein>
<sequence length="660" mass="71626">MSPEPLDQPQQIKYGISRRDFLKIGGAVTAAFVLSTQIGCGSKLNPQAAGEQQSTRSEILPMTENGDLTAFHDPLQMGILVNNSGEIPIGVQLAVASGAIRVGSTTLAEAIPVSLDDVVLQQITTALQSQGADLGDLTKIAAQVSDTQQGPIYYLENPSGPAYYIRLVENKPEIVDYARKGLNLQRNFNQNVGKSSRIVAELNTLNLNGTDYFVTAVEEMGIPIMEAMKKGYLTPETFNKAIAEYFGRELIPAIKAGTYRADVIGGGFGNIVFDLAEFNKSGGSNIVLNSIDFGEIPVAAYVPESAAIDAYQKISRLVRKVKGQVPTIPFLDDLPIFIEKNPQFFEGLNPNLLKQGVKFYSADLGPNGELLKVILPDIQDAQQLSRILVELKAGERATVMPDGSFANLLSNNIQKKLKLSEFFLPRAKQALKVLGVAANFAEVIGWGIVAYNLVTRVAYDLRYGIPVSKEKGATSSIPLEEIVRRSNAVKSNRAFDQMPLSAEYEQPDYSISSIDPDTWIALTEIAANADPAGLGLIAQDPIGGFMEEIRGIDVVPTVKVSVISSPDGYRRVLLSSIRVESVNGVLTVNPEAVPKPFASFFQEPGGGWVVDEELTQAFLGDYWENYKNITLMFGRQIGDPTLATVELVNGNLVFKNTNLV</sequence>
<reference evidence="1" key="1">
    <citation type="submission" date="2020-04" db="EMBL/GenBank/DDBJ databases">
        <authorList>
            <person name="Zhang T."/>
        </authorList>
    </citation>
    <scope>NUCLEOTIDE SEQUENCE</scope>
    <source>
        <strain evidence="1">HKST-UBA15</strain>
    </source>
</reference>
<accession>A0A955I804</accession>
<organism evidence="1 2">
    <name type="scientific">Candidatus Dojkabacteria bacterium</name>
    <dbReference type="NCBI Taxonomy" id="2099670"/>
    <lineage>
        <taxon>Bacteria</taxon>
        <taxon>Candidatus Dojkabacteria</taxon>
    </lineage>
</organism>
<evidence type="ECO:0000313" key="2">
    <source>
        <dbReference type="Proteomes" id="UP000745577"/>
    </source>
</evidence>
<dbReference type="Pfam" id="PF10518">
    <property type="entry name" value="TAT_signal"/>
    <property type="match status" value="1"/>
</dbReference>
<dbReference type="PROSITE" id="PS51318">
    <property type="entry name" value="TAT"/>
    <property type="match status" value="1"/>
</dbReference>